<dbReference type="GO" id="GO:0031514">
    <property type="term" value="C:motile cilium"/>
    <property type="evidence" value="ECO:0007669"/>
    <property type="project" value="TreeGrafter"/>
</dbReference>
<dbReference type="Pfam" id="PF24671">
    <property type="entry name" value="DRC7_C"/>
    <property type="match status" value="1"/>
</dbReference>
<dbReference type="Ensembl" id="ENSPLAT00000025329.1">
    <property type="protein sequence ID" value="ENSPLAP00000029889.1"/>
    <property type="gene ID" value="ENSPLAG00000020497.1"/>
</dbReference>
<keyword evidence="3" id="KW-0206">Cytoskeleton</keyword>
<evidence type="ECO:0000313" key="7">
    <source>
        <dbReference type="Proteomes" id="UP000261500"/>
    </source>
</evidence>
<accession>A0A3B3VYU1</accession>
<dbReference type="InterPro" id="IPR056291">
    <property type="entry name" value="MORN_DRC7"/>
</dbReference>
<evidence type="ECO:0000259" key="5">
    <source>
        <dbReference type="Pfam" id="PF24671"/>
    </source>
</evidence>
<keyword evidence="2" id="KW-0963">Cytoplasm</keyword>
<dbReference type="Proteomes" id="UP000261500">
    <property type="component" value="Unplaced"/>
</dbReference>
<comment type="subcellular location">
    <subcellularLocation>
        <location evidence="1">Cytoplasm</location>
        <location evidence="1">Cytoskeleton</location>
    </subcellularLocation>
</comment>
<protein>
    <submittedName>
        <fullName evidence="6">Dynein regulatory complex subunit 7</fullName>
    </submittedName>
</protein>
<dbReference type="GO" id="GO:0030317">
    <property type="term" value="P:flagellated sperm motility"/>
    <property type="evidence" value="ECO:0007669"/>
    <property type="project" value="TreeGrafter"/>
</dbReference>
<evidence type="ECO:0000256" key="1">
    <source>
        <dbReference type="ARBA" id="ARBA00004245"/>
    </source>
</evidence>
<dbReference type="InterPro" id="IPR056292">
    <property type="entry name" value="DRC7_C"/>
</dbReference>
<proteinExistence type="predicted"/>
<dbReference type="AlphaFoldDB" id="A0A3B3VYU1"/>
<dbReference type="GO" id="GO:0005856">
    <property type="term" value="C:cytoskeleton"/>
    <property type="evidence" value="ECO:0007669"/>
    <property type="project" value="UniProtKB-SubCell"/>
</dbReference>
<sequence length="852" mass="99000">MEAGGKFVFDDEFQEMEKKMALSQEPEEEEEEDVSNDLLIPESYKTNSQKEEHLLEIAENFQRQYLLLHPDRKPLLLYPVNEYGVRKFVSTTLRPTETGLWELQSWQECSSLVADFLSLQPLEQPTQVPTQLFSPTAVLRSQEATSFESSTLLCSLLLGLNYDAYVVSGYAVREMCLLDLRLQQCPLLDTKAKSDQGETSDQPQKKYGVKCSMELRSRFLLDQEKKKLDAEAAAILEKELQEEKSTNLPDPLQGFRVHCWVLVLSGRRSIEENFFIDPLTGCSYPTVHDSFQGIESLWNPFNYYVNRQDCSSGCKAGPPAPDRTGPGHPPALLPDSLCCEQDMKFDLENSTEWEPVLHDGVSQQQLIQAVHRRMENRFIGRPTSELEEDFPRKFFLMRSWVSRIGITRKELQTRFPGGKKVTRYRKAMLERFSSTVTNDGLISRLTTYQDLSCTEVAGVKEWYKHRSDSLEEREFNQLENSTTERFKSGRTFDLLFHAWKPVDSGTEREMRFHRPEQDGLERIVVSPQAIEQSFKYRDDFLYLRQIFFREGGMIPPPYSAENGQETTLENLNVLKVVERFHRNPSKPVNEDVAQRVFLVPEMKTELLYHLMDHRTIPSRKSLKRIEDDEPITDSMFSFFLVDQAEEPPGPLTWYRLVKYLIREEENIALQIKASLVEMETIVECRKQEEKELEVFSSPLEEVMACREKWEEELTSKEEALILHRLGMDVMVPYLARLGNSESLTPEEATSFCLGCSEAFKEKLKRHTDFLQRNLEAVIETQAEENDSRSHSHDPMMSQEEAELACHLCWDKKFHISAAQRRLDRHMERLEEKHEAFMVKLQQNPLLSSHFNH</sequence>
<organism evidence="6 7">
    <name type="scientific">Poecilia latipinna</name>
    <name type="common">sailfin molly</name>
    <dbReference type="NCBI Taxonomy" id="48699"/>
    <lineage>
        <taxon>Eukaryota</taxon>
        <taxon>Metazoa</taxon>
        <taxon>Chordata</taxon>
        <taxon>Craniata</taxon>
        <taxon>Vertebrata</taxon>
        <taxon>Euteleostomi</taxon>
        <taxon>Actinopterygii</taxon>
        <taxon>Neopterygii</taxon>
        <taxon>Teleostei</taxon>
        <taxon>Neoteleostei</taxon>
        <taxon>Acanthomorphata</taxon>
        <taxon>Ovalentaria</taxon>
        <taxon>Atherinomorphae</taxon>
        <taxon>Cyprinodontiformes</taxon>
        <taxon>Poeciliidae</taxon>
        <taxon>Poeciliinae</taxon>
        <taxon>Poecilia</taxon>
    </lineage>
</organism>
<reference evidence="6" key="2">
    <citation type="submission" date="2025-09" db="UniProtKB">
        <authorList>
            <consortium name="Ensembl"/>
        </authorList>
    </citation>
    <scope>IDENTIFICATION</scope>
</reference>
<keyword evidence="7" id="KW-1185">Reference proteome</keyword>
<name>A0A3B3VYU1_9TELE</name>
<evidence type="ECO:0000313" key="6">
    <source>
        <dbReference type="Ensembl" id="ENSPLAP00000029889.1"/>
    </source>
</evidence>
<evidence type="ECO:0000256" key="2">
    <source>
        <dbReference type="ARBA" id="ARBA00022490"/>
    </source>
</evidence>
<dbReference type="STRING" id="48699.ENSPLAP00000029889"/>
<evidence type="ECO:0000259" key="4">
    <source>
        <dbReference type="Pfam" id="PF24667"/>
    </source>
</evidence>
<dbReference type="Pfam" id="PF24667">
    <property type="entry name" value="MORN_DRC7"/>
    <property type="match status" value="1"/>
</dbReference>
<feature type="domain" description="Dynein regulatory complex subunit 7 MORN" evidence="4">
    <location>
        <begin position="416"/>
        <end position="693"/>
    </location>
</feature>
<feature type="domain" description="Dynein regulatory complex subunit 7 C-terminal" evidence="5">
    <location>
        <begin position="742"/>
        <end position="849"/>
    </location>
</feature>
<dbReference type="InterPro" id="IPR033551">
    <property type="entry name" value="DRC7/lobo"/>
</dbReference>
<evidence type="ECO:0000256" key="3">
    <source>
        <dbReference type="ARBA" id="ARBA00023212"/>
    </source>
</evidence>
<dbReference type="PANTHER" id="PTHR35249">
    <property type="entry name" value="DYNEIN REGULATORY COMPLEX SUBUNIT 7"/>
    <property type="match status" value="1"/>
</dbReference>
<dbReference type="PANTHER" id="PTHR35249:SF2">
    <property type="entry name" value="DYNEIN REGULATORY COMPLEX SUBUNIT 7"/>
    <property type="match status" value="1"/>
</dbReference>
<reference evidence="6" key="1">
    <citation type="submission" date="2025-08" db="UniProtKB">
        <authorList>
            <consortium name="Ensembl"/>
        </authorList>
    </citation>
    <scope>IDENTIFICATION</scope>
</reference>
<dbReference type="GeneTree" id="ENSGT00940000166641"/>